<evidence type="ECO:0000256" key="1">
    <source>
        <dbReference type="SAM" id="Phobius"/>
    </source>
</evidence>
<reference evidence="2 3" key="1">
    <citation type="journal article" date="2020" name="Phytopathology">
        <title>Genome Sequence Resources of Colletotrichum truncatum, C. plurivorum, C. musicola, and C. sojae: Four Species Pathogenic to Soybean (Glycine max).</title>
        <authorList>
            <person name="Rogerio F."/>
            <person name="Boufleur T.R."/>
            <person name="Ciampi-Guillardi M."/>
            <person name="Sukno S.A."/>
            <person name="Thon M.R."/>
            <person name="Massola Junior N.S."/>
            <person name="Baroncelli R."/>
        </authorList>
    </citation>
    <scope>NUCLEOTIDE SEQUENCE [LARGE SCALE GENOMIC DNA]</scope>
    <source>
        <strain evidence="2 3">LFN0009</strain>
    </source>
</reference>
<dbReference type="AlphaFoldDB" id="A0A8H6JRP8"/>
<evidence type="ECO:0000313" key="3">
    <source>
        <dbReference type="Proteomes" id="UP000652219"/>
    </source>
</evidence>
<dbReference type="Proteomes" id="UP000652219">
    <property type="component" value="Unassembled WGS sequence"/>
</dbReference>
<comment type="caution">
    <text evidence="2">The sequence shown here is derived from an EMBL/GenBank/DDBJ whole genome shotgun (WGS) entry which is preliminary data.</text>
</comment>
<keyword evidence="3" id="KW-1185">Reference proteome</keyword>
<dbReference type="EMBL" id="WIGN01000019">
    <property type="protein sequence ID" value="KAF6817768.1"/>
    <property type="molecule type" value="Genomic_DNA"/>
</dbReference>
<protein>
    <submittedName>
        <fullName evidence="2">Uncharacterized protein</fullName>
    </submittedName>
</protein>
<keyword evidence="1" id="KW-0812">Transmembrane</keyword>
<sequence>MSTTATTLRRWPHFQASRVTVVSPGTPPITLNGSFLFLSLAPNPRWYWYRRKGGGIFAEAILGLHTANRRANIPDFLRRRAEPIFCGEMASPNWPGHMTDYSDLETGSRQQTLEVKRNHVDHRPSTIDVAIPISTEVRPSKPWRSWWRRYWVFVLAMAILVVGGIIAGAVGGISAAAKADNGGS</sequence>
<keyword evidence="1" id="KW-0472">Membrane</keyword>
<proteinExistence type="predicted"/>
<organism evidence="2 3">
    <name type="scientific">Colletotrichum sojae</name>
    <dbReference type="NCBI Taxonomy" id="2175907"/>
    <lineage>
        <taxon>Eukaryota</taxon>
        <taxon>Fungi</taxon>
        <taxon>Dikarya</taxon>
        <taxon>Ascomycota</taxon>
        <taxon>Pezizomycotina</taxon>
        <taxon>Sordariomycetes</taxon>
        <taxon>Hypocreomycetidae</taxon>
        <taxon>Glomerellales</taxon>
        <taxon>Glomerellaceae</taxon>
        <taxon>Colletotrichum</taxon>
        <taxon>Colletotrichum orchidearum species complex</taxon>
    </lineage>
</organism>
<gene>
    <name evidence="2" type="ORF">CSOJ01_02205</name>
</gene>
<evidence type="ECO:0000313" key="2">
    <source>
        <dbReference type="EMBL" id="KAF6817768.1"/>
    </source>
</evidence>
<name>A0A8H6JRP8_9PEZI</name>
<accession>A0A8H6JRP8</accession>
<feature type="transmembrane region" description="Helical" evidence="1">
    <location>
        <begin position="150"/>
        <end position="177"/>
    </location>
</feature>
<keyword evidence="1" id="KW-1133">Transmembrane helix</keyword>